<accession>A0A517Y593</accession>
<reference evidence="1 2" key="1">
    <citation type="submission" date="2019-02" db="EMBL/GenBank/DDBJ databases">
        <title>Deep-cultivation of Planctomycetes and their phenomic and genomic characterization uncovers novel biology.</title>
        <authorList>
            <person name="Wiegand S."/>
            <person name="Jogler M."/>
            <person name="Boedeker C."/>
            <person name="Pinto D."/>
            <person name="Vollmers J."/>
            <person name="Rivas-Marin E."/>
            <person name="Kohn T."/>
            <person name="Peeters S.H."/>
            <person name="Heuer A."/>
            <person name="Rast P."/>
            <person name="Oberbeckmann S."/>
            <person name="Bunk B."/>
            <person name="Jeske O."/>
            <person name="Meyerdierks A."/>
            <person name="Storesund J.E."/>
            <person name="Kallscheuer N."/>
            <person name="Luecker S."/>
            <person name="Lage O.M."/>
            <person name="Pohl T."/>
            <person name="Merkel B.J."/>
            <person name="Hornburger P."/>
            <person name="Mueller R.-W."/>
            <person name="Bruemmer F."/>
            <person name="Labrenz M."/>
            <person name="Spormann A.M."/>
            <person name="Op den Camp H."/>
            <person name="Overmann J."/>
            <person name="Amann R."/>
            <person name="Jetten M.S.M."/>
            <person name="Mascher T."/>
            <person name="Medema M.H."/>
            <person name="Devos D.P."/>
            <person name="Kaster A.-K."/>
            <person name="Ovreas L."/>
            <person name="Rohde M."/>
            <person name="Galperin M.Y."/>
            <person name="Jogler C."/>
        </authorList>
    </citation>
    <scope>NUCLEOTIDE SEQUENCE [LARGE SCALE GENOMIC DNA]</scope>
    <source>
        <strain evidence="1 2">ETA_A8</strain>
    </source>
</reference>
<organism evidence="1 2">
    <name type="scientific">Anatilimnocola aggregata</name>
    <dbReference type="NCBI Taxonomy" id="2528021"/>
    <lineage>
        <taxon>Bacteria</taxon>
        <taxon>Pseudomonadati</taxon>
        <taxon>Planctomycetota</taxon>
        <taxon>Planctomycetia</taxon>
        <taxon>Pirellulales</taxon>
        <taxon>Pirellulaceae</taxon>
        <taxon>Anatilimnocola</taxon>
    </lineage>
</organism>
<dbReference type="Proteomes" id="UP000315017">
    <property type="component" value="Chromosome"/>
</dbReference>
<name>A0A517Y593_9BACT</name>
<evidence type="ECO:0000313" key="2">
    <source>
        <dbReference type="Proteomes" id="UP000315017"/>
    </source>
</evidence>
<dbReference type="EMBL" id="CP036274">
    <property type="protein sequence ID" value="QDU25409.1"/>
    <property type="molecule type" value="Genomic_DNA"/>
</dbReference>
<proteinExistence type="predicted"/>
<keyword evidence="2" id="KW-1185">Reference proteome</keyword>
<sequence length="39" mass="4552">MENGVTVWPLEICALREISRASENNGNFRFRKCWVVRGL</sequence>
<dbReference type="AlphaFoldDB" id="A0A517Y593"/>
<dbReference type="KEGG" id="aagg:ETAA8_04770"/>
<evidence type="ECO:0000313" key="1">
    <source>
        <dbReference type="EMBL" id="QDU25409.1"/>
    </source>
</evidence>
<gene>
    <name evidence="1" type="ORF">ETAA8_04770</name>
</gene>
<protein>
    <submittedName>
        <fullName evidence="1">Uncharacterized protein</fullName>
    </submittedName>
</protein>